<dbReference type="PANTHER" id="PTHR47505:SF1">
    <property type="entry name" value="DNA UTILIZATION PROTEIN YHGH"/>
    <property type="match status" value="1"/>
</dbReference>
<organism evidence="3 4">
    <name type="scientific">Enterococcus canis</name>
    <dbReference type="NCBI Taxonomy" id="214095"/>
    <lineage>
        <taxon>Bacteria</taxon>
        <taxon>Bacillati</taxon>
        <taxon>Bacillota</taxon>
        <taxon>Bacilli</taxon>
        <taxon>Lactobacillales</taxon>
        <taxon>Enterococcaceae</taxon>
        <taxon>Enterococcus</taxon>
    </lineage>
</organism>
<dbReference type="SUPFAM" id="SSF53271">
    <property type="entry name" value="PRTase-like"/>
    <property type="match status" value="1"/>
</dbReference>
<dbReference type="PANTHER" id="PTHR47505">
    <property type="entry name" value="DNA UTILIZATION PROTEIN YHGH"/>
    <property type="match status" value="1"/>
</dbReference>
<dbReference type="InterPro" id="IPR000836">
    <property type="entry name" value="PRTase_dom"/>
</dbReference>
<dbReference type="Gene3D" id="3.40.50.2020">
    <property type="match status" value="1"/>
</dbReference>
<evidence type="ECO:0000256" key="1">
    <source>
        <dbReference type="ARBA" id="ARBA00008007"/>
    </source>
</evidence>
<dbReference type="Pfam" id="PF00156">
    <property type="entry name" value="Pribosyltran"/>
    <property type="match status" value="1"/>
</dbReference>
<accession>A0A1L8RJZ4</accession>
<evidence type="ECO:0000313" key="4">
    <source>
        <dbReference type="Proteomes" id="UP000181884"/>
    </source>
</evidence>
<dbReference type="InterPro" id="IPR029057">
    <property type="entry name" value="PRTase-like"/>
</dbReference>
<dbReference type="Proteomes" id="UP000181884">
    <property type="component" value="Unassembled WGS sequence"/>
</dbReference>
<evidence type="ECO:0000259" key="2">
    <source>
        <dbReference type="Pfam" id="PF00156"/>
    </source>
</evidence>
<evidence type="ECO:0000313" key="3">
    <source>
        <dbReference type="EMBL" id="OJG20058.1"/>
    </source>
</evidence>
<gene>
    <name evidence="3" type="ORF">RU97_GL000291</name>
</gene>
<dbReference type="InterPro" id="IPR051910">
    <property type="entry name" value="ComF/GntX_DNA_util-trans"/>
</dbReference>
<comment type="similarity">
    <text evidence="1">Belongs to the ComF/GntX family.</text>
</comment>
<reference evidence="3 4" key="1">
    <citation type="submission" date="2014-12" db="EMBL/GenBank/DDBJ databases">
        <title>Draft genome sequences of 29 type strains of Enterococci.</title>
        <authorList>
            <person name="Zhong Z."/>
            <person name="Sun Z."/>
            <person name="Liu W."/>
            <person name="Zhang W."/>
            <person name="Zhang H."/>
        </authorList>
    </citation>
    <scope>NUCLEOTIDE SEQUENCE [LARGE SCALE GENOMIC DNA]</scope>
    <source>
        <strain evidence="3 4">DSM 17029</strain>
    </source>
</reference>
<dbReference type="STRING" id="214095.RU97_GL000291"/>
<proteinExistence type="inferred from homology"/>
<dbReference type="EMBL" id="JXKH01000001">
    <property type="protein sequence ID" value="OJG20058.1"/>
    <property type="molecule type" value="Genomic_DNA"/>
</dbReference>
<comment type="caution">
    <text evidence="3">The sequence shown here is derived from an EMBL/GenBank/DDBJ whole genome shotgun (WGS) entry which is preliminary data.</text>
</comment>
<sequence length="139" mass="15956">MQAYFHQFKILGDQRLAAIFASEIKQALPQADLLIPIPLSRDRLQQRGFNQVTAWLELAKIPYVKGLSKAEMTPQSHKNRQERLATPQPFELCLSPEKITGKDILLLDDIYTTGRTLFHAMEILQRYHPQSIKSISLAR</sequence>
<keyword evidence="4" id="KW-1185">Reference proteome</keyword>
<dbReference type="AlphaFoldDB" id="A0A1L8RJZ4"/>
<dbReference type="RefSeq" id="WP_067391945.1">
    <property type="nucleotide sequence ID" value="NZ_JXKH01000001.1"/>
</dbReference>
<feature type="domain" description="Phosphoribosyltransferase" evidence="2">
    <location>
        <begin position="63"/>
        <end position="138"/>
    </location>
</feature>
<protein>
    <recommendedName>
        <fullName evidence="2">Phosphoribosyltransferase domain-containing protein</fullName>
    </recommendedName>
</protein>
<dbReference type="CDD" id="cd06223">
    <property type="entry name" value="PRTases_typeI"/>
    <property type="match status" value="1"/>
</dbReference>
<name>A0A1L8RJZ4_9ENTE</name>